<evidence type="ECO:0000313" key="3">
    <source>
        <dbReference type="EMBL" id="RDX63170.1"/>
    </source>
</evidence>
<dbReference type="PANTHER" id="PTHR33223:SF3">
    <property type="match status" value="1"/>
</dbReference>
<feature type="domain" description="Retrotransposon gag" evidence="2">
    <location>
        <begin position="149"/>
        <end position="239"/>
    </location>
</feature>
<gene>
    <name evidence="3" type="ORF">CR513_58431</name>
</gene>
<protein>
    <recommendedName>
        <fullName evidence="2">Retrotransposon gag domain-containing protein</fullName>
    </recommendedName>
</protein>
<reference evidence="3" key="1">
    <citation type="submission" date="2018-05" db="EMBL/GenBank/DDBJ databases">
        <title>Draft genome of Mucuna pruriens seed.</title>
        <authorList>
            <person name="Nnadi N.E."/>
            <person name="Vos R."/>
            <person name="Hasami M.H."/>
            <person name="Devisetty U.K."/>
            <person name="Aguiy J.C."/>
        </authorList>
    </citation>
    <scope>NUCLEOTIDE SEQUENCE [LARGE SCALE GENOMIC DNA]</scope>
    <source>
        <strain evidence="3">JCA_2017</strain>
    </source>
</reference>
<sequence length="517" mass="58543">SSSNKLHAFDVEIYRTLHRLRKVRSTKVCDNSSFISVSDSINNTFTSNPTSNSNFFEFSSGDTNSNSIANNTSHSPDKMENNDRTLKELATPDLEQAKSYKLKSRLIHLLPKFHGLASEDPHKDLKEFHMVCSTMRPHGILEDYIKIKAFPFSLDGAAKDWMYLQPILFNTWGDMKQMFLEKFFLASRTATIRKEIYGIRQNSGETLHEYWERFNKLCATCLHHQINDQLLIQYFYKGLMKMDQNMIDATSGGVLMDKTPVVVRNLISNMASNTLQFRTRGAIMSKVVNEVGAIDNLSMGGSSTDRVKGSIQPKDLDLFKACLKTKIAINNRFQNTKSHHSDNNNNNSGRELPQTPSYPNSRSKEIETNEELLKMFRRVEINIPLLDAIKKISKYAKFPKELCMHKRKKMKGGVEMGGVMSALIKNEEVVVTQQAMPKKSQDPKTFSVPCIISNCTFADSMLDLGASINVMSSSIYNSLNFGDLEPSNIVIQLANKSIVHPLGIFEDVLVQVNELFF</sequence>
<dbReference type="PANTHER" id="PTHR33223">
    <property type="entry name" value="CCHC-TYPE DOMAIN-CONTAINING PROTEIN"/>
    <property type="match status" value="1"/>
</dbReference>
<dbReference type="InterPro" id="IPR005162">
    <property type="entry name" value="Retrotrans_gag_dom"/>
</dbReference>
<dbReference type="Gene3D" id="2.40.70.10">
    <property type="entry name" value="Acid Proteases"/>
    <property type="match status" value="1"/>
</dbReference>
<proteinExistence type="predicted"/>
<dbReference type="EMBL" id="QJKJ01015052">
    <property type="protein sequence ID" value="RDX63170.1"/>
    <property type="molecule type" value="Genomic_DNA"/>
</dbReference>
<evidence type="ECO:0000256" key="1">
    <source>
        <dbReference type="SAM" id="MobiDB-lite"/>
    </source>
</evidence>
<dbReference type="Pfam" id="PF03732">
    <property type="entry name" value="Retrotrans_gag"/>
    <property type="match status" value="1"/>
</dbReference>
<evidence type="ECO:0000313" key="4">
    <source>
        <dbReference type="Proteomes" id="UP000257109"/>
    </source>
</evidence>
<dbReference type="OrthoDB" id="986409at2759"/>
<name>A0A371EAW9_MUCPR</name>
<dbReference type="Proteomes" id="UP000257109">
    <property type="component" value="Unassembled WGS sequence"/>
</dbReference>
<accession>A0A371EAW9</accession>
<organism evidence="3 4">
    <name type="scientific">Mucuna pruriens</name>
    <name type="common">Velvet bean</name>
    <name type="synonym">Dolichos pruriens</name>
    <dbReference type="NCBI Taxonomy" id="157652"/>
    <lineage>
        <taxon>Eukaryota</taxon>
        <taxon>Viridiplantae</taxon>
        <taxon>Streptophyta</taxon>
        <taxon>Embryophyta</taxon>
        <taxon>Tracheophyta</taxon>
        <taxon>Spermatophyta</taxon>
        <taxon>Magnoliopsida</taxon>
        <taxon>eudicotyledons</taxon>
        <taxon>Gunneridae</taxon>
        <taxon>Pentapetalae</taxon>
        <taxon>rosids</taxon>
        <taxon>fabids</taxon>
        <taxon>Fabales</taxon>
        <taxon>Fabaceae</taxon>
        <taxon>Papilionoideae</taxon>
        <taxon>50 kb inversion clade</taxon>
        <taxon>NPAAA clade</taxon>
        <taxon>indigoferoid/millettioid clade</taxon>
        <taxon>Phaseoleae</taxon>
        <taxon>Mucuna</taxon>
    </lineage>
</organism>
<dbReference type="InterPro" id="IPR021109">
    <property type="entry name" value="Peptidase_aspartic_dom_sf"/>
</dbReference>
<comment type="caution">
    <text evidence="3">The sequence shown here is derived from an EMBL/GenBank/DDBJ whole genome shotgun (WGS) entry which is preliminary data.</text>
</comment>
<evidence type="ECO:0000259" key="2">
    <source>
        <dbReference type="Pfam" id="PF03732"/>
    </source>
</evidence>
<dbReference type="AlphaFoldDB" id="A0A371EAW9"/>
<keyword evidence="4" id="KW-1185">Reference proteome</keyword>
<feature type="region of interest" description="Disordered" evidence="1">
    <location>
        <begin position="333"/>
        <end position="365"/>
    </location>
</feature>
<feature type="non-terminal residue" evidence="3">
    <location>
        <position position="1"/>
    </location>
</feature>